<dbReference type="PANTHER" id="PTHR48098:SF1">
    <property type="entry name" value="DIACYLGLYCEROL ACYLTRANSFERASE_MYCOLYLTRANSFERASE AG85A"/>
    <property type="match status" value="1"/>
</dbReference>
<comment type="caution">
    <text evidence="2">The sequence shown here is derived from an EMBL/GenBank/DDBJ whole genome shotgun (WGS) entry which is preliminary data.</text>
</comment>
<sequence length="433" mass="46102">MLTVARVSLISGWLPVVAAVLGVLGVLWLVAVRSRRHVAVTVPLCAVSAAVVTVAAWYVVEKVWRPFPDPIETVIYVWIGTGLFALFVLVPRLLRSRGWVGRIVTVLAVVAVVLTASLHVNAKFDAYPTLGTVIGVSDENATAFSDIPGFQGDPVTGDPLDTVWTPPQGQPSAGRVTSVAIPNTQSGFTAREAKIYLPPAYFANPRPLLPFMVLLAGQPGSPDDWFNGGKLAETMDTFAAAHAGLSPIVIVADGTGSEVANPLCVDSPLGNVATYLAKDVPAWAVANLQIDTNPKHWAIGGLSYGGTCSLQMATNYPDVYPTFLDLSGQLEPTLGDRQRTLDAAFGGDEKAFEAVNPVDLMKAKKYPDTAGVFVVGANDNDYRPGVMTLYADAQAAGMNVKYLELPGAHSFEVWSAGLIQQLEWLSQRMGILS</sequence>
<dbReference type="Gene3D" id="3.40.50.1820">
    <property type="entry name" value="alpha/beta hydrolase"/>
    <property type="match status" value="1"/>
</dbReference>
<reference evidence="2" key="1">
    <citation type="journal article" date="2014" name="Int. J. Syst. Evol. Microbiol.">
        <title>Complete genome sequence of Corynebacterium casei LMG S-19264T (=DSM 44701T), isolated from a smear-ripened cheese.</title>
        <authorList>
            <consortium name="US DOE Joint Genome Institute (JGI-PGF)"/>
            <person name="Walter F."/>
            <person name="Albersmeier A."/>
            <person name="Kalinowski J."/>
            <person name="Ruckert C."/>
        </authorList>
    </citation>
    <scope>NUCLEOTIDE SEQUENCE</scope>
    <source>
        <strain evidence="2">CCM 7905</strain>
    </source>
</reference>
<keyword evidence="3" id="KW-1185">Reference proteome</keyword>
<feature type="transmembrane region" description="Helical" evidence="1">
    <location>
        <begin position="75"/>
        <end position="94"/>
    </location>
</feature>
<evidence type="ECO:0000313" key="2">
    <source>
        <dbReference type="EMBL" id="GGG10801.1"/>
    </source>
</evidence>
<protein>
    <recommendedName>
        <fullName evidence="4">Esterase</fullName>
    </recommendedName>
</protein>
<dbReference type="EMBL" id="BMCU01000002">
    <property type="protein sequence ID" value="GGG10801.1"/>
    <property type="molecule type" value="Genomic_DNA"/>
</dbReference>
<feature type="transmembrane region" description="Helical" evidence="1">
    <location>
        <begin position="99"/>
        <end position="120"/>
    </location>
</feature>
<proteinExistence type="predicted"/>
<feature type="transmembrane region" description="Helical" evidence="1">
    <location>
        <begin position="12"/>
        <end position="31"/>
    </location>
</feature>
<dbReference type="Pfam" id="PF00756">
    <property type="entry name" value="Esterase"/>
    <property type="match status" value="1"/>
</dbReference>
<organism evidence="2 3">
    <name type="scientific">Rhodococcoides trifolii</name>
    <dbReference type="NCBI Taxonomy" id="908250"/>
    <lineage>
        <taxon>Bacteria</taxon>
        <taxon>Bacillati</taxon>
        <taxon>Actinomycetota</taxon>
        <taxon>Actinomycetes</taxon>
        <taxon>Mycobacteriales</taxon>
        <taxon>Nocardiaceae</taxon>
        <taxon>Rhodococcoides</taxon>
    </lineage>
</organism>
<dbReference type="AlphaFoldDB" id="A0A917D4Y1"/>
<dbReference type="Proteomes" id="UP000654257">
    <property type="component" value="Unassembled WGS sequence"/>
</dbReference>
<keyword evidence="1" id="KW-0472">Membrane</keyword>
<gene>
    <name evidence="2" type="ORF">GCM10007304_26110</name>
</gene>
<evidence type="ECO:0008006" key="4">
    <source>
        <dbReference type="Google" id="ProtNLM"/>
    </source>
</evidence>
<name>A0A917D4Y1_9NOCA</name>
<dbReference type="InterPro" id="IPR000801">
    <property type="entry name" value="Esterase-like"/>
</dbReference>
<dbReference type="SUPFAM" id="SSF53474">
    <property type="entry name" value="alpha/beta-Hydrolases"/>
    <property type="match status" value="1"/>
</dbReference>
<feature type="transmembrane region" description="Helical" evidence="1">
    <location>
        <begin position="38"/>
        <end position="60"/>
    </location>
</feature>
<dbReference type="PANTHER" id="PTHR48098">
    <property type="entry name" value="ENTEROCHELIN ESTERASE-RELATED"/>
    <property type="match status" value="1"/>
</dbReference>
<evidence type="ECO:0000313" key="3">
    <source>
        <dbReference type="Proteomes" id="UP000654257"/>
    </source>
</evidence>
<evidence type="ECO:0000256" key="1">
    <source>
        <dbReference type="SAM" id="Phobius"/>
    </source>
</evidence>
<dbReference type="InterPro" id="IPR050583">
    <property type="entry name" value="Mycobacterial_A85_antigen"/>
</dbReference>
<keyword evidence="1" id="KW-1133">Transmembrane helix</keyword>
<keyword evidence="1" id="KW-0812">Transmembrane</keyword>
<dbReference type="GO" id="GO:0016747">
    <property type="term" value="F:acyltransferase activity, transferring groups other than amino-acyl groups"/>
    <property type="evidence" value="ECO:0007669"/>
    <property type="project" value="TreeGrafter"/>
</dbReference>
<accession>A0A917D4Y1</accession>
<reference evidence="2" key="2">
    <citation type="submission" date="2020-09" db="EMBL/GenBank/DDBJ databases">
        <authorList>
            <person name="Sun Q."/>
            <person name="Sedlacek I."/>
        </authorList>
    </citation>
    <scope>NUCLEOTIDE SEQUENCE</scope>
    <source>
        <strain evidence="2">CCM 7905</strain>
    </source>
</reference>
<dbReference type="InterPro" id="IPR029058">
    <property type="entry name" value="AB_hydrolase_fold"/>
</dbReference>